<keyword evidence="2" id="KW-0540">Nuclease</keyword>
<organism evidence="2 3">
    <name type="scientific">Rhodoplanes serenus</name>
    <dbReference type="NCBI Taxonomy" id="200615"/>
    <lineage>
        <taxon>Bacteria</taxon>
        <taxon>Pseudomonadati</taxon>
        <taxon>Pseudomonadota</taxon>
        <taxon>Alphaproteobacteria</taxon>
        <taxon>Hyphomicrobiales</taxon>
        <taxon>Nitrobacteraceae</taxon>
        <taxon>Rhodoplanes</taxon>
    </lineage>
</organism>
<name>A0A9X5ASX3_9BRAD</name>
<reference evidence="2 3" key="1">
    <citation type="submission" date="2019-11" db="EMBL/GenBank/DDBJ databases">
        <title>Whole-genome sequence of Rhodoplanes serenus DSM 18633, type strain.</title>
        <authorList>
            <person name="Kyndt J.A."/>
            <person name="Meyer T.E."/>
        </authorList>
    </citation>
    <scope>NUCLEOTIDE SEQUENCE [LARGE SCALE GENOMIC DNA]</scope>
    <source>
        <strain evidence="2 3">DSM 18633</strain>
    </source>
</reference>
<keyword evidence="2" id="KW-0255">Endonuclease</keyword>
<sequence>MRNLSSELAYFTLRLGQAWAEEVAQGRALPDGIIAAEVAGSPFHLDAEEMAWLVRELEGSFTTSQTRGSSVFSDFKPWLRDRQTELDFYYWNRLRRYYLEGGVLEPQVVATLDNVTDELLDFSGNPKDAGIGSRRGMVIGHVQSGKTTNYSALICKAADAGYRTILLLAGITNTLRSQTQERLDETFIGKKSVFHALAQEPLPLLTYAAIKRFPAYGTTRDSDFTRNPGGGVVFSLAAHNEPIIFITKKNKAPLTKLKDWLIEQGHGGTITSPLLLIDDEADNASINTAKNPGATTAINAVIREILNLFERSTYIGYTATPFANIFIDPDTNDAMLQDDLFPKHFIKALDPPSTYVGAARVFAEDGDLRPSMVRVVNDYASVLPLKHKSDDPVTALPGSLLTAMRVFVLTRAIRILRGQGRKHCSMMINVSRFNKVQEKVFGLVYTYLGTLKNSTAVSAGLGSRALADPVIALLKEDFDREHHGTGVTFDQVLTVLREAAASIVPVTVNMKGGVLDYRGNREHGLHVIAIGGLALSRGLTLEDLTVSYILRNTAASDTLMQMARWFGYRPNFEDICRVYLPNLALNHYKEIHEAIEELRTEVRRMQDLGMTPEHFGLKVRESPTAIKITAANKMRSATQMTVAADYSERHLEGYILPNNRDANLSNLEEVRRFVSGLGEPSEAFTTDQTIVWRGVPGLSVMALLRGFSFPSAHGDLGPIQGGTSLFMDYVSDRLSDEMALWDVAVPHPRGGDPFPEVIVPGRPFPLRQRLRGDAVEGGWRVTGGRNRVADPNDAQIALSQEQLDAAAAEKTREGGLRGDKAYCAQRARPLLLIHVFTTQPNAEGKELTDPVTSLSFCLPRTDKASTARTYQVNAVYRRQLEAEANSEAEDDEAILEAE</sequence>
<gene>
    <name evidence="2" type="ORF">GJ689_10455</name>
</gene>
<dbReference type="Pfam" id="PF10593">
    <property type="entry name" value="Z1"/>
    <property type="match status" value="1"/>
</dbReference>
<dbReference type="InterPro" id="IPR027417">
    <property type="entry name" value="P-loop_NTPase"/>
</dbReference>
<evidence type="ECO:0000313" key="2">
    <source>
        <dbReference type="EMBL" id="MTW16625.1"/>
    </source>
</evidence>
<evidence type="ECO:0000313" key="3">
    <source>
        <dbReference type="Proteomes" id="UP000438991"/>
    </source>
</evidence>
<dbReference type="Proteomes" id="UP000438991">
    <property type="component" value="Unassembled WGS sequence"/>
</dbReference>
<protein>
    <submittedName>
        <fullName evidence="2">Endonuclease</fullName>
    </submittedName>
</protein>
<evidence type="ECO:0000259" key="1">
    <source>
        <dbReference type="Pfam" id="PF10593"/>
    </source>
</evidence>
<proteinExistence type="predicted"/>
<feature type="domain" description="Putative endonuclease Z1" evidence="1">
    <location>
        <begin position="399"/>
        <end position="624"/>
    </location>
</feature>
<dbReference type="InterPro" id="IPR018310">
    <property type="entry name" value="Put_endonuclease_Z1-dom"/>
</dbReference>
<accession>A0A9X5ASX3</accession>
<dbReference type="EMBL" id="WNKV01000007">
    <property type="protein sequence ID" value="MTW16625.1"/>
    <property type="molecule type" value="Genomic_DNA"/>
</dbReference>
<dbReference type="GO" id="GO:0004519">
    <property type="term" value="F:endonuclease activity"/>
    <property type="evidence" value="ECO:0007669"/>
    <property type="project" value="UniProtKB-KW"/>
</dbReference>
<dbReference type="RefSeq" id="WP_155479557.1">
    <property type="nucleotide sequence ID" value="NZ_WNKV01000007.1"/>
</dbReference>
<comment type="caution">
    <text evidence="2">The sequence shown here is derived from an EMBL/GenBank/DDBJ whole genome shotgun (WGS) entry which is preliminary data.</text>
</comment>
<dbReference type="AlphaFoldDB" id="A0A9X5ASX3"/>
<keyword evidence="2" id="KW-0378">Hydrolase</keyword>
<dbReference type="SUPFAM" id="SSF52540">
    <property type="entry name" value="P-loop containing nucleoside triphosphate hydrolases"/>
    <property type="match status" value="1"/>
</dbReference>